<accession>S5ZEK9</accession>
<keyword evidence="3" id="KW-1185">Reference proteome</keyword>
<dbReference type="Proteomes" id="UP000015500">
    <property type="component" value="Chromosome"/>
</dbReference>
<dbReference type="KEGG" id="gjf:M493_12415"/>
<feature type="region of interest" description="Disordered" evidence="1">
    <location>
        <begin position="1"/>
        <end position="29"/>
    </location>
</feature>
<reference evidence="2 3" key="1">
    <citation type="journal article" date="2014" name="Genome Announc.">
        <title>Complete Genome Sequence of the Thermophilic Polychlorinated Biphenyl Degrader Geobacillus sp. Strain JF8 (NBRC 109937).</title>
        <authorList>
            <person name="Shintani M."/>
            <person name="Ohtsubo Y."/>
            <person name="Fukuda K."/>
            <person name="Hosoyama A."/>
            <person name="Ohji S."/>
            <person name="Yamazoe A."/>
            <person name="Fujita N."/>
            <person name="Nagata Y."/>
            <person name="Tsuda M."/>
            <person name="Hatta T."/>
            <person name="Kimbara K."/>
        </authorList>
    </citation>
    <scope>NUCLEOTIDE SEQUENCE [LARGE SCALE GENOMIC DNA]</scope>
    <source>
        <strain evidence="2 3">JF8</strain>
    </source>
</reference>
<dbReference type="EMBL" id="CP006254">
    <property type="protein sequence ID" value="AGT32730.1"/>
    <property type="molecule type" value="Genomic_DNA"/>
</dbReference>
<feature type="compositionally biased region" description="Basic and acidic residues" evidence="1">
    <location>
        <begin position="11"/>
        <end position="29"/>
    </location>
</feature>
<evidence type="ECO:0000313" key="2">
    <source>
        <dbReference type="EMBL" id="AGT32730.1"/>
    </source>
</evidence>
<organism evidence="2 3">
    <name type="scientific">Geobacillus genomosp. 3</name>
    <dbReference type="NCBI Taxonomy" id="1921421"/>
    <lineage>
        <taxon>Bacteria</taxon>
        <taxon>Bacillati</taxon>
        <taxon>Bacillota</taxon>
        <taxon>Bacilli</taxon>
        <taxon>Bacillales</taxon>
        <taxon>Anoxybacillaceae</taxon>
        <taxon>Geobacillus</taxon>
    </lineage>
</organism>
<proteinExistence type="predicted"/>
<dbReference type="STRING" id="1921421.M493_12415"/>
<name>S5ZEK9_GEOG3</name>
<dbReference type="AlphaFoldDB" id="S5ZEK9"/>
<dbReference type="HOGENOM" id="CLU_3409401_0_0_9"/>
<protein>
    <submittedName>
        <fullName evidence="2">Uncharacterized protein</fullName>
    </submittedName>
</protein>
<gene>
    <name evidence="2" type="ORF">M493_12415</name>
</gene>
<evidence type="ECO:0000256" key="1">
    <source>
        <dbReference type="SAM" id="MobiDB-lite"/>
    </source>
</evidence>
<evidence type="ECO:0000313" key="3">
    <source>
        <dbReference type="Proteomes" id="UP000015500"/>
    </source>
</evidence>
<sequence>MGLLVKRDKKRPPGSEAKQKTEQSRPPYD</sequence>